<evidence type="ECO:0000313" key="1">
    <source>
        <dbReference type="EMBL" id="KAK3298841.1"/>
    </source>
</evidence>
<proteinExistence type="predicted"/>
<sequence length="202" mass="22947">MWWVNGAYMQNHSVYHPRAALPDASTERAPRSCICSYPKPRAPSVRLREGTQWLPVGEYSIRRRAYFRPHLPRPHTEPRPTPSPRLLTRLQELVRRWGLRLAGAPTPSGSVRILPPPTSQPLAHHRQPPKPSWSWEYNMDRARACSSGNTASVHRIERSGLLCGLPWLCPPRLNVPLSPHRPRGRFPTCLPWLVPGFKGSCG</sequence>
<accession>A0AAE0HLW2</accession>
<dbReference type="EMBL" id="JAUEPN010000002">
    <property type="protein sequence ID" value="KAK3298841.1"/>
    <property type="molecule type" value="Genomic_DNA"/>
</dbReference>
<gene>
    <name evidence="1" type="ORF">B0H64DRAFT_83997</name>
</gene>
<dbReference type="AlphaFoldDB" id="A0AAE0HLW2"/>
<reference evidence="1" key="2">
    <citation type="submission" date="2023-06" db="EMBL/GenBank/DDBJ databases">
        <authorList>
            <consortium name="Lawrence Berkeley National Laboratory"/>
            <person name="Haridas S."/>
            <person name="Hensen N."/>
            <person name="Bonometti L."/>
            <person name="Westerberg I."/>
            <person name="Brannstrom I.O."/>
            <person name="Guillou S."/>
            <person name="Cros-Aarteil S."/>
            <person name="Calhoun S."/>
            <person name="Kuo A."/>
            <person name="Mondo S."/>
            <person name="Pangilinan J."/>
            <person name="Riley R."/>
            <person name="Labutti K."/>
            <person name="Andreopoulos B."/>
            <person name="Lipzen A."/>
            <person name="Chen C."/>
            <person name="Yanf M."/>
            <person name="Daum C."/>
            <person name="Ng V."/>
            <person name="Clum A."/>
            <person name="Steindorff A."/>
            <person name="Ohm R."/>
            <person name="Martin F."/>
            <person name="Silar P."/>
            <person name="Natvig D."/>
            <person name="Lalanne C."/>
            <person name="Gautier V."/>
            <person name="Ament-Velasquez S.L."/>
            <person name="Kruys A."/>
            <person name="Hutchinson M.I."/>
            <person name="Powell A.J."/>
            <person name="Barry K."/>
            <person name="Miller A.N."/>
            <person name="Grigoriev I.V."/>
            <person name="Debuchy R."/>
            <person name="Gladieux P."/>
            <person name="Thoren M.H."/>
            <person name="Johannesson H."/>
        </authorList>
    </citation>
    <scope>NUCLEOTIDE SEQUENCE</scope>
    <source>
        <strain evidence="1">CBS 168.71</strain>
    </source>
</reference>
<evidence type="ECO:0000313" key="2">
    <source>
        <dbReference type="Proteomes" id="UP001278766"/>
    </source>
</evidence>
<dbReference type="GeneID" id="87845799"/>
<protein>
    <submittedName>
        <fullName evidence="1">Uncharacterized protein</fullName>
    </submittedName>
</protein>
<name>A0AAE0HLW2_9PEZI</name>
<reference evidence="1" key="1">
    <citation type="journal article" date="2023" name="Mol. Phylogenet. Evol.">
        <title>Genome-scale phylogeny and comparative genomics of the fungal order Sordariales.</title>
        <authorList>
            <person name="Hensen N."/>
            <person name="Bonometti L."/>
            <person name="Westerberg I."/>
            <person name="Brannstrom I.O."/>
            <person name="Guillou S."/>
            <person name="Cros-Aarteil S."/>
            <person name="Calhoun S."/>
            <person name="Haridas S."/>
            <person name="Kuo A."/>
            <person name="Mondo S."/>
            <person name="Pangilinan J."/>
            <person name="Riley R."/>
            <person name="LaButti K."/>
            <person name="Andreopoulos B."/>
            <person name="Lipzen A."/>
            <person name="Chen C."/>
            <person name="Yan M."/>
            <person name="Daum C."/>
            <person name="Ng V."/>
            <person name="Clum A."/>
            <person name="Steindorff A."/>
            <person name="Ohm R.A."/>
            <person name="Martin F."/>
            <person name="Silar P."/>
            <person name="Natvig D.O."/>
            <person name="Lalanne C."/>
            <person name="Gautier V."/>
            <person name="Ament-Velasquez S.L."/>
            <person name="Kruys A."/>
            <person name="Hutchinson M.I."/>
            <person name="Powell A.J."/>
            <person name="Barry K."/>
            <person name="Miller A.N."/>
            <person name="Grigoriev I.V."/>
            <person name="Debuchy R."/>
            <person name="Gladieux P."/>
            <person name="Hiltunen Thoren M."/>
            <person name="Johannesson H."/>
        </authorList>
    </citation>
    <scope>NUCLEOTIDE SEQUENCE</scope>
    <source>
        <strain evidence="1">CBS 168.71</strain>
    </source>
</reference>
<keyword evidence="2" id="KW-1185">Reference proteome</keyword>
<organism evidence="1 2">
    <name type="scientific">Chaetomium fimeti</name>
    <dbReference type="NCBI Taxonomy" id="1854472"/>
    <lineage>
        <taxon>Eukaryota</taxon>
        <taxon>Fungi</taxon>
        <taxon>Dikarya</taxon>
        <taxon>Ascomycota</taxon>
        <taxon>Pezizomycotina</taxon>
        <taxon>Sordariomycetes</taxon>
        <taxon>Sordariomycetidae</taxon>
        <taxon>Sordariales</taxon>
        <taxon>Chaetomiaceae</taxon>
        <taxon>Chaetomium</taxon>
    </lineage>
</organism>
<dbReference type="RefSeq" id="XP_062662355.1">
    <property type="nucleotide sequence ID" value="XM_062808851.1"/>
</dbReference>
<dbReference type="Proteomes" id="UP001278766">
    <property type="component" value="Unassembled WGS sequence"/>
</dbReference>
<comment type="caution">
    <text evidence="1">The sequence shown here is derived from an EMBL/GenBank/DDBJ whole genome shotgun (WGS) entry which is preliminary data.</text>
</comment>